<accession>A0AAJ1UA82</accession>
<keyword evidence="1" id="KW-0812">Transmembrane</keyword>
<dbReference type="EMBL" id="JANFFA010000005">
    <property type="protein sequence ID" value="MDQ2095660.1"/>
    <property type="molecule type" value="Genomic_DNA"/>
</dbReference>
<proteinExistence type="predicted"/>
<dbReference type="Proteomes" id="UP001227162">
    <property type="component" value="Unassembled WGS sequence"/>
</dbReference>
<keyword evidence="1" id="KW-1133">Transmembrane helix</keyword>
<sequence>MTTVALLKKKASQTLGQIHRGAKDMEKLFNRFVSEDAGTIETDWLTLIVGVLMLAGAVLGTFASGSNDVAHVETPSEQISAL</sequence>
<dbReference type="RefSeq" id="WP_317627280.1">
    <property type="nucleotide sequence ID" value="NZ_JANFFA010000005.1"/>
</dbReference>
<keyword evidence="3" id="KW-1185">Reference proteome</keyword>
<keyword evidence="1" id="KW-0472">Membrane</keyword>
<protein>
    <submittedName>
        <fullName evidence="2">Uncharacterized protein</fullName>
    </submittedName>
</protein>
<comment type="caution">
    <text evidence="2">The sequence shown here is derived from an EMBL/GenBank/DDBJ whole genome shotgun (WGS) entry which is preliminary data.</text>
</comment>
<evidence type="ECO:0000256" key="1">
    <source>
        <dbReference type="SAM" id="Phobius"/>
    </source>
</evidence>
<gene>
    <name evidence="2" type="ORF">NOI20_16200</name>
</gene>
<reference evidence="2" key="1">
    <citation type="submission" date="2022-07" db="EMBL/GenBank/DDBJ databases">
        <authorList>
            <person name="Otstavnykh N."/>
            <person name="Isaeva M."/>
            <person name="Bystritskaya E."/>
        </authorList>
    </citation>
    <scope>NUCLEOTIDE SEQUENCE</scope>
    <source>
        <strain evidence="2">10Alg 79</strain>
    </source>
</reference>
<name>A0AAJ1UA82_9RHOB</name>
<evidence type="ECO:0000313" key="3">
    <source>
        <dbReference type="Proteomes" id="UP001227162"/>
    </source>
</evidence>
<evidence type="ECO:0000313" key="2">
    <source>
        <dbReference type="EMBL" id="MDQ2095660.1"/>
    </source>
</evidence>
<reference evidence="2" key="2">
    <citation type="submission" date="2023-04" db="EMBL/GenBank/DDBJ databases">
        <title>'Rhodoalgimonas zhirmunskyi' gen. nov., isolated from a red alga.</title>
        <authorList>
            <person name="Nedashkovskaya O.I."/>
            <person name="Otstavnykh N.Y."/>
            <person name="Bystritskaya E.P."/>
            <person name="Balabanova L.A."/>
            <person name="Isaeva M.P."/>
        </authorList>
    </citation>
    <scope>NUCLEOTIDE SEQUENCE</scope>
    <source>
        <strain evidence="2">10Alg 79</strain>
    </source>
</reference>
<feature type="transmembrane region" description="Helical" evidence="1">
    <location>
        <begin position="44"/>
        <end position="63"/>
    </location>
</feature>
<organism evidence="2 3">
    <name type="scientific">Rhodalgimonas zhirmunskyi</name>
    <dbReference type="NCBI Taxonomy" id="2964767"/>
    <lineage>
        <taxon>Bacteria</taxon>
        <taxon>Pseudomonadati</taxon>
        <taxon>Pseudomonadota</taxon>
        <taxon>Alphaproteobacteria</taxon>
        <taxon>Rhodobacterales</taxon>
        <taxon>Roseobacteraceae</taxon>
        <taxon>Rhodalgimonas</taxon>
    </lineage>
</organism>
<dbReference type="AlphaFoldDB" id="A0AAJ1UA82"/>